<dbReference type="SUPFAM" id="SSF50998">
    <property type="entry name" value="Quinoprotein alcohol dehydrogenase-like"/>
    <property type="match status" value="2"/>
</dbReference>
<dbReference type="Pfam" id="PF13360">
    <property type="entry name" value="PQQ_2"/>
    <property type="match status" value="1"/>
</dbReference>
<comment type="caution">
    <text evidence="2">The sequence shown here is derived from an EMBL/GenBank/DDBJ whole genome shotgun (WGS) entry which is preliminary data.</text>
</comment>
<keyword evidence="3" id="KW-1185">Reference proteome</keyword>
<dbReference type="PANTHER" id="PTHR34512">
    <property type="entry name" value="CELL SURFACE PROTEIN"/>
    <property type="match status" value="1"/>
</dbReference>
<evidence type="ECO:0000313" key="3">
    <source>
        <dbReference type="Proteomes" id="UP001500603"/>
    </source>
</evidence>
<dbReference type="InterPro" id="IPR018391">
    <property type="entry name" value="PQQ_b-propeller_rpt"/>
</dbReference>
<gene>
    <name evidence="2" type="ORF">GCM10023318_46720</name>
</gene>
<reference evidence="3" key="1">
    <citation type="journal article" date="2019" name="Int. J. Syst. Evol. Microbiol.">
        <title>The Global Catalogue of Microorganisms (GCM) 10K type strain sequencing project: providing services to taxonomists for standard genome sequencing and annotation.</title>
        <authorList>
            <consortium name="The Broad Institute Genomics Platform"/>
            <consortium name="The Broad Institute Genome Sequencing Center for Infectious Disease"/>
            <person name="Wu L."/>
            <person name="Ma J."/>
        </authorList>
    </citation>
    <scope>NUCLEOTIDE SEQUENCE [LARGE SCALE GENOMIC DNA]</scope>
    <source>
        <strain evidence="3">JCM 18298</strain>
    </source>
</reference>
<dbReference type="InterPro" id="IPR011047">
    <property type="entry name" value="Quinoprotein_ADH-like_sf"/>
</dbReference>
<dbReference type="EMBL" id="BAABJM010000005">
    <property type="protein sequence ID" value="GAA5062755.1"/>
    <property type="molecule type" value="Genomic_DNA"/>
</dbReference>
<sequence>MRSGGVLATSTWRASRGRAAGSLVSLVALGALVLTSCGTDYDDLTVAPQDGWQAPHGDARNSATSPVTGGRQVALSWSRPVGGPIAEPVTVGRDGQMFVSAQTANCAIASFQMATGRKRFCNPIGPTALWSPTLVDGQSNVYLGDDSAVNSFNYLGQPRWRVPVAGTPVSQQFTDDGNLLTITQSGQLDVLARNTGERVLASMQLLGQPDFLSHPDLDWPAADVGLDDCAEGGPHCAVANVSAMGADGRVYLTLWRPGHATADLVALRYADKQIQQEWSVPILRGGSATSPVLSADGSTLYVGDNDKRLIALDTTDGRQKWTQPLPWAPRGLSVSDEGLIIPSGDEGHLLAIRDSGDAAEIAWERKDLDLRGTPAQTAGDTGYIVAAIGDGLNLITFDTTTGATLDSDELPGAQGSTTGTAIGPEGEVVTATRIGEIFAFKPE</sequence>
<dbReference type="PANTHER" id="PTHR34512:SF30">
    <property type="entry name" value="OUTER MEMBRANE PROTEIN ASSEMBLY FACTOR BAMB"/>
    <property type="match status" value="1"/>
</dbReference>
<dbReference type="InterPro" id="IPR015943">
    <property type="entry name" value="WD40/YVTN_repeat-like_dom_sf"/>
</dbReference>
<evidence type="ECO:0000313" key="2">
    <source>
        <dbReference type="EMBL" id="GAA5062755.1"/>
    </source>
</evidence>
<dbReference type="Proteomes" id="UP001500603">
    <property type="component" value="Unassembled WGS sequence"/>
</dbReference>
<dbReference type="SMART" id="SM00564">
    <property type="entry name" value="PQQ"/>
    <property type="match status" value="1"/>
</dbReference>
<accession>A0ABP9KP55</accession>
<protein>
    <submittedName>
        <fullName evidence="2">PQQ-binding-like beta-propeller repeat protein</fullName>
    </submittedName>
</protein>
<organism evidence="2 3">
    <name type="scientific">Nocardia callitridis</name>
    <dbReference type="NCBI Taxonomy" id="648753"/>
    <lineage>
        <taxon>Bacteria</taxon>
        <taxon>Bacillati</taxon>
        <taxon>Actinomycetota</taxon>
        <taxon>Actinomycetes</taxon>
        <taxon>Mycobacteriales</taxon>
        <taxon>Nocardiaceae</taxon>
        <taxon>Nocardia</taxon>
    </lineage>
</organism>
<name>A0ABP9KP55_9NOCA</name>
<dbReference type="Gene3D" id="2.130.10.10">
    <property type="entry name" value="YVTN repeat-like/Quinoprotein amine dehydrogenase"/>
    <property type="match status" value="2"/>
</dbReference>
<evidence type="ECO:0000259" key="1">
    <source>
        <dbReference type="Pfam" id="PF13360"/>
    </source>
</evidence>
<dbReference type="InterPro" id="IPR002372">
    <property type="entry name" value="PQQ_rpt_dom"/>
</dbReference>
<feature type="domain" description="Pyrrolo-quinoline quinone repeat" evidence="1">
    <location>
        <begin position="278"/>
        <end position="419"/>
    </location>
</feature>
<proteinExistence type="predicted"/>